<keyword evidence="1" id="KW-0472">Membrane</keyword>
<comment type="similarity">
    <text evidence="1">Belongs to the PGAP3 family.</text>
</comment>
<evidence type="ECO:0000313" key="3">
    <source>
        <dbReference type="Proteomes" id="UP000324705"/>
    </source>
</evidence>
<feature type="transmembrane region" description="Helical" evidence="1">
    <location>
        <begin position="169"/>
        <end position="187"/>
    </location>
</feature>
<dbReference type="AlphaFoldDB" id="A0A9R0XNP8"/>
<reference evidence="2 3" key="1">
    <citation type="submission" date="2017-09" db="EMBL/GenBank/DDBJ databases">
        <authorList>
            <consortium name="International Durum Wheat Genome Sequencing Consortium (IDWGSC)"/>
            <person name="Milanesi L."/>
        </authorList>
    </citation>
    <scope>NUCLEOTIDE SEQUENCE [LARGE SCALE GENOMIC DNA]</scope>
    <source>
        <strain evidence="3">cv. Svevo</strain>
    </source>
</reference>
<dbReference type="OMA" id="WHAMSIP"/>
<evidence type="ECO:0000256" key="1">
    <source>
        <dbReference type="RuleBase" id="RU365066"/>
    </source>
</evidence>
<feature type="transmembrane region" description="Helical" evidence="1">
    <location>
        <begin position="284"/>
        <end position="302"/>
    </location>
</feature>
<feature type="signal peptide" evidence="1">
    <location>
        <begin position="1"/>
        <end position="26"/>
    </location>
</feature>
<accession>A0A9R0XNP8</accession>
<dbReference type="InterPro" id="IPR007217">
    <property type="entry name" value="Per1-like"/>
</dbReference>
<feature type="transmembrane region" description="Helical" evidence="1">
    <location>
        <begin position="199"/>
        <end position="217"/>
    </location>
</feature>
<name>A0A9R0XNP8_TRITD</name>
<keyword evidence="1" id="KW-1133">Transmembrane helix</keyword>
<keyword evidence="1" id="KW-0732">Signal</keyword>
<comment type="function">
    <text evidence="1">Involved in the lipid remodeling steps of GPI-anchor maturation.</text>
</comment>
<proteinExistence type="inferred from homology"/>
<protein>
    <recommendedName>
        <fullName evidence="1">Post-GPI attachment to proteins factor 3</fullName>
    </recommendedName>
</protein>
<dbReference type="Gramene" id="TRITD5Bv1G240930.1">
    <property type="protein sequence ID" value="TRITD5Bv1G240930.1"/>
    <property type="gene ID" value="TRITD5Bv1G240930"/>
</dbReference>
<dbReference type="GO" id="GO:0000139">
    <property type="term" value="C:Golgi membrane"/>
    <property type="evidence" value="ECO:0007669"/>
    <property type="project" value="UniProtKB-SubCell"/>
</dbReference>
<keyword evidence="1" id="KW-0812">Transmembrane</keyword>
<keyword evidence="1" id="KW-0337">GPI-anchor biosynthesis</keyword>
<feature type="transmembrane region" description="Helical" evidence="1">
    <location>
        <begin position="127"/>
        <end position="148"/>
    </location>
</feature>
<dbReference type="GO" id="GO:0006506">
    <property type="term" value="P:GPI anchor biosynthetic process"/>
    <property type="evidence" value="ECO:0007669"/>
    <property type="project" value="UniProtKB-KW"/>
</dbReference>
<comment type="subcellular location">
    <subcellularLocation>
        <location evidence="1">Golgi apparatus membrane</location>
        <topology evidence="1">Multi-pass membrane protein</topology>
    </subcellularLocation>
</comment>
<gene>
    <name evidence="2" type="ORF">TRITD_5Bv1G240930</name>
</gene>
<feature type="transmembrane region" description="Helical" evidence="1">
    <location>
        <begin position="255"/>
        <end position="277"/>
    </location>
</feature>
<dbReference type="PANTHER" id="PTHR13148">
    <property type="entry name" value="PER1-RELATED"/>
    <property type="match status" value="1"/>
</dbReference>
<sequence length="349" mass="39996">MAGSSLWVVRLASLLAVGFVVGSVEASPGDAHPQYRTCVKECQNTGIIGSNIISHCQSRDNDSTSAGSSWYTQGPLYMQLKQQNCMSDCRYYCMIRREEERQLGGLSPVKYHGKWPFKRVSVFQEPLSAALSALNLLTHFTGWVSFFLQVNYRLPRRPQTKRTYYEYTGLWHIYAILSLNAWFWSTIFHTRDIDLTEKLDYSSAVAQLGYSLILTLLRTFNVKDEAGRVMFAAPILAFVTTHILYLNFYELDYGWNMKVCVAMGLVHIAAWAVWSVVTHHPSRYKVWIVVFGGALAMLLEVYDSPPYKGYADAHSLWHASTIPLTYLWWTFVRDDAEFRTSTLVKKKRT</sequence>
<keyword evidence="1" id="KW-0333">Golgi apparatus</keyword>
<dbReference type="GO" id="GO:0016788">
    <property type="term" value="F:hydrolase activity, acting on ester bonds"/>
    <property type="evidence" value="ECO:0007669"/>
    <property type="project" value="TreeGrafter"/>
</dbReference>
<dbReference type="Pfam" id="PF04080">
    <property type="entry name" value="Per1"/>
    <property type="match status" value="1"/>
</dbReference>
<evidence type="ECO:0000313" key="2">
    <source>
        <dbReference type="EMBL" id="VAI39811.1"/>
    </source>
</evidence>
<dbReference type="PANTHER" id="PTHR13148:SF19">
    <property type="entry name" value="POST-GPI ATTACHMENT TO PROTEINS FACTOR 3"/>
    <property type="match status" value="1"/>
</dbReference>
<keyword evidence="3" id="KW-1185">Reference proteome</keyword>
<dbReference type="Proteomes" id="UP000324705">
    <property type="component" value="Chromosome 5B"/>
</dbReference>
<organism evidence="2 3">
    <name type="scientific">Triticum turgidum subsp. durum</name>
    <name type="common">Durum wheat</name>
    <name type="synonym">Triticum durum</name>
    <dbReference type="NCBI Taxonomy" id="4567"/>
    <lineage>
        <taxon>Eukaryota</taxon>
        <taxon>Viridiplantae</taxon>
        <taxon>Streptophyta</taxon>
        <taxon>Embryophyta</taxon>
        <taxon>Tracheophyta</taxon>
        <taxon>Spermatophyta</taxon>
        <taxon>Magnoliopsida</taxon>
        <taxon>Liliopsida</taxon>
        <taxon>Poales</taxon>
        <taxon>Poaceae</taxon>
        <taxon>BOP clade</taxon>
        <taxon>Pooideae</taxon>
        <taxon>Triticodae</taxon>
        <taxon>Triticeae</taxon>
        <taxon>Triticinae</taxon>
        <taxon>Triticum</taxon>
    </lineage>
</organism>
<feature type="transmembrane region" description="Helical" evidence="1">
    <location>
        <begin position="314"/>
        <end position="332"/>
    </location>
</feature>
<dbReference type="GO" id="GO:0005789">
    <property type="term" value="C:endoplasmic reticulum membrane"/>
    <property type="evidence" value="ECO:0007669"/>
    <property type="project" value="TreeGrafter"/>
</dbReference>
<feature type="chain" id="PRO_5040532250" description="Post-GPI attachment to proteins factor 3" evidence="1">
    <location>
        <begin position="27"/>
        <end position="349"/>
    </location>
</feature>
<dbReference type="EMBL" id="LT934120">
    <property type="protein sequence ID" value="VAI39811.1"/>
    <property type="molecule type" value="Genomic_DNA"/>
</dbReference>
<feature type="transmembrane region" description="Helical" evidence="1">
    <location>
        <begin position="229"/>
        <end position="249"/>
    </location>
</feature>